<keyword evidence="3" id="KW-1185">Reference proteome</keyword>
<feature type="domain" description="PAZ" evidence="1">
    <location>
        <begin position="218"/>
        <end position="335"/>
    </location>
</feature>
<dbReference type="GO" id="GO:0003723">
    <property type="term" value="F:RNA binding"/>
    <property type="evidence" value="ECO:0007669"/>
    <property type="project" value="InterPro"/>
</dbReference>
<dbReference type="AlphaFoldDB" id="A0A1R1PRZ2"/>
<accession>A0A1R1PRZ2</accession>
<dbReference type="OrthoDB" id="10252740at2759"/>
<evidence type="ECO:0000313" key="2">
    <source>
        <dbReference type="EMBL" id="OMH83724.1"/>
    </source>
</evidence>
<dbReference type="InterPro" id="IPR032474">
    <property type="entry name" value="Argonaute_N"/>
</dbReference>
<organism evidence="2 3">
    <name type="scientific">Zancudomyces culisetae</name>
    <name type="common">Gut fungus</name>
    <name type="synonym">Smittium culisetae</name>
    <dbReference type="NCBI Taxonomy" id="1213189"/>
    <lineage>
        <taxon>Eukaryota</taxon>
        <taxon>Fungi</taxon>
        <taxon>Fungi incertae sedis</taxon>
        <taxon>Zoopagomycota</taxon>
        <taxon>Kickxellomycotina</taxon>
        <taxon>Harpellomycetes</taxon>
        <taxon>Harpellales</taxon>
        <taxon>Legeriomycetaceae</taxon>
        <taxon>Zancudomyces</taxon>
    </lineage>
</organism>
<dbReference type="InterPro" id="IPR036085">
    <property type="entry name" value="PAZ_dom_sf"/>
</dbReference>
<gene>
    <name evidence="2" type="ORF">AX774_g2770</name>
</gene>
<dbReference type="Pfam" id="PF08699">
    <property type="entry name" value="ArgoL1"/>
    <property type="match status" value="1"/>
</dbReference>
<protein>
    <submittedName>
        <fullName evidence="2">Protein argonaute MEL1</fullName>
    </submittedName>
</protein>
<comment type="caution">
    <text evidence="2">The sequence shown here is derived from an EMBL/GenBank/DDBJ whole genome shotgun (WGS) entry which is preliminary data.</text>
</comment>
<dbReference type="SUPFAM" id="SSF101690">
    <property type="entry name" value="PAZ domain"/>
    <property type="match status" value="1"/>
</dbReference>
<evidence type="ECO:0000259" key="1">
    <source>
        <dbReference type="PROSITE" id="PS50821"/>
    </source>
</evidence>
<proteinExistence type="predicted"/>
<dbReference type="InterPro" id="IPR003100">
    <property type="entry name" value="PAZ_dom"/>
</dbReference>
<dbReference type="SMART" id="SM01163">
    <property type="entry name" value="DUF1785"/>
    <property type="match status" value="1"/>
</dbReference>
<dbReference type="InterPro" id="IPR014811">
    <property type="entry name" value="ArgoL1"/>
</dbReference>
<dbReference type="CDD" id="cd02846">
    <property type="entry name" value="PAZ_argonaute_like"/>
    <property type="match status" value="1"/>
</dbReference>
<dbReference type="Pfam" id="PF02170">
    <property type="entry name" value="PAZ"/>
    <property type="match status" value="1"/>
</dbReference>
<dbReference type="Pfam" id="PF16488">
    <property type="entry name" value="ArgoL2"/>
    <property type="match status" value="1"/>
</dbReference>
<feature type="non-terminal residue" evidence="2">
    <location>
        <position position="430"/>
    </location>
</feature>
<dbReference type="Pfam" id="PF16486">
    <property type="entry name" value="ArgoN"/>
    <property type="match status" value="1"/>
</dbReference>
<name>A0A1R1PRZ2_ZANCU</name>
<dbReference type="PANTHER" id="PTHR22891">
    <property type="entry name" value="EUKARYOTIC TRANSLATION INITIATION FACTOR 2C"/>
    <property type="match status" value="1"/>
</dbReference>
<dbReference type="InterPro" id="IPR032472">
    <property type="entry name" value="ArgoL2"/>
</dbReference>
<evidence type="ECO:0000313" key="3">
    <source>
        <dbReference type="Proteomes" id="UP000188320"/>
    </source>
</evidence>
<dbReference type="Proteomes" id="UP000188320">
    <property type="component" value="Unassembled WGS sequence"/>
</dbReference>
<reference evidence="3" key="1">
    <citation type="submission" date="2017-01" db="EMBL/GenBank/DDBJ databases">
        <authorList>
            <person name="Wang Y."/>
            <person name="White M."/>
            <person name="Kvist S."/>
            <person name="Moncalvo J.-M."/>
        </authorList>
    </citation>
    <scope>NUCLEOTIDE SEQUENCE [LARGE SCALE GENOMIC DNA]</scope>
    <source>
        <strain evidence="3">COL-18-3</strain>
    </source>
</reference>
<sequence>MEASEQKPVVTVDFAKRPGFAWDKAVYQYDITIKPKPRPPREGEEPRPVRDKKLPIKLNQDVFSAFLRTYGSSNLGGIFMAYDGAKTAFAKNRLPLADKEQEFEISLISGGRTAYYHVKVMEAAEVPMKSVWDFAKGSNTVETRDWSSALRVLDTLLGQGLENSHVKVGRSYFTSKDSHRLGEGVELWRGVFQSVKAGQGKLYVNVDLAYTGFIMGGSLLSFLGSIFNIRDPRDLSRIRPEEICSRANKMLRGATMKMSHMTQKSRRFKAKELDAKGADERFFDFVDREKNTTERISVKDYFRNRYNIRLEFPSLPCVVFGPGNYLPVELCEIDPGQNYKKKLNETQTAEVIKQACIKPNQRMAKIEQSYRDLRYSENKAMREFDFRVSDKLVRTEARQLQTPTLCYSDRSRGGGQMVPRGGAWNMRDKV</sequence>
<dbReference type="Gene3D" id="2.170.260.10">
    <property type="entry name" value="paz domain"/>
    <property type="match status" value="1"/>
</dbReference>
<dbReference type="PROSITE" id="PS50821">
    <property type="entry name" value="PAZ"/>
    <property type="match status" value="1"/>
</dbReference>
<dbReference type="EMBL" id="LSSK01000321">
    <property type="protein sequence ID" value="OMH83724.1"/>
    <property type="molecule type" value="Genomic_DNA"/>
</dbReference>